<accession>A0A518E3C6</accession>
<dbReference type="EMBL" id="CP036433">
    <property type="protein sequence ID" value="QDU98598.1"/>
    <property type="molecule type" value="Genomic_DNA"/>
</dbReference>
<dbReference type="AlphaFoldDB" id="A0A518E3C6"/>
<proteinExistence type="predicted"/>
<dbReference type="OrthoDB" id="1255124at2"/>
<name>A0A518E3C6_9BACT</name>
<evidence type="ECO:0000313" key="3">
    <source>
        <dbReference type="Proteomes" id="UP000317648"/>
    </source>
</evidence>
<dbReference type="RefSeq" id="WP_145057980.1">
    <property type="nucleotide sequence ID" value="NZ_CP036433.1"/>
</dbReference>
<evidence type="ECO:0000259" key="1">
    <source>
        <dbReference type="Pfam" id="PF21781"/>
    </source>
</evidence>
<dbReference type="KEGG" id="lcre:Pla8534_64690"/>
<reference evidence="2 3" key="1">
    <citation type="submission" date="2019-02" db="EMBL/GenBank/DDBJ databases">
        <title>Deep-cultivation of Planctomycetes and their phenomic and genomic characterization uncovers novel biology.</title>
        <authorList>
            <person name="Wiegand S."/>
            <person name="Jogler M."/>
            <person name="Boedeker C."/>
            <person name="Pinto D."/>
            <person name="Vollmers J."/>
            <person name="Rivas-Marin E."/>
            <person name="Kohn T."/>
            <person name="Peeters S.H."/>
            <person name="Heuer A."/>
            <person name="Rast P."/>
            <person name="Oberbeckmann S."/>
            <person name="Bunk B."/>
            <person name="Jeske O."/>
            <person name="Meyerdierks A."/>
            <person name="Storesund J.E."/>
            <person name="Kallscheuer N."/>
            <person name="Luecker S."/>
            <person name="Lage O.M."/>
            <person name="Pohl T."/>
            <person name="Merkel B.J."/>
            <person name="Hornburger P."/>
            <person name="Mueller R.-W."/>
            <person name="Bruemmer F."/>
            <person name="Labrenz M."/>
            <person name="Spormann A.M."/>
            <person name="Op den Camp H."/>
            <person name="Overmann J."/>
            <person name="Amann R."/>
            <person name="Jetten M.S.M."/>
            <person name="Mascher T."/>
            <person name="Medema M.H."/>
            <person name="Devos D.P."/>
            <person name="Kaster A.-K."/>
            <person name="Ovreas L."/>
            <person name="Rohde M."/>
            <person name="Galperin M.Y."/>
            <person name="Jogler C."/>
        </authorList>
    </citation>
    <scope>NUCLEOTIDE SEQUENCE [LARGE SCALE GENOMIC DNA]</scope>
    <source>
        <strain evidence="2 3">Pla85_3_4</strain>
    </source>
</reference>
<protein>
    <recommendedName>
        <fullName evidence="1">DUF6876 domain-containing protein</fullName>
    </recommendedName>
</protein>
<keyword evidence="3" id="KW-1185">Reference proteome</keyword>
<evidence type="ECO:0000313" key="2">
    <source>
        <dbReference type="EMBL" id="QDU98598.1"/>
    </source>
</evidence>
<feature type="domain" description="DUF6876" evidence="1">
    <location>
        <begin position="12"/>
        <end position="138"/>
    </location>
</feature>
<organism evidence="2 3">
    <name type="scientific">Lignipirellula cremea</name>
    <dbReference type="NCBI Taxonomy" id="2528010"/>
    <lineage>
        <taxon>Bacteria</taxon>
        <taxon>Pseudomonadati</taxon>
        <taxon>Planctomycetota</taxon>
        <taxon>Planctomycetia</taxon>
        <taxon>Pirellulales</taxon>
        <taxon>Pirellulaceae</taxon>
        <taxon>Lignipirellula</taxon>
    </lineage>
</organism>
<gene>
    <name evidence="2" type="ORF">Pla8534_64690</name>
</gene>
<dbReference type="Pfam" id="PF21781">
    <property type="entry name" value="DUF6876"/>
    <property type="match status" value="1"/>
</dbReference>
<sequence>MTKTTDSTNTLCESDLRQFTGTIDLYRHGLNRRVCYTDGVRYVAEQGEAFWLIDAICSWIGSQPFRKAAAEDDRIAEMHFWTLEVQEDRTAVLFAKSDSPEEAFITQAIPFTDFPLPRIDIWAAYDGENWTLYLPSEH</sequence>
<dbReference type="Proteomes" id="UP000317648">
    <property type="component" value="Chromosome"/>
</dbReference>
<dbReference type="InterPro" id="IPR049241">
    <property type="entry name" value="DUF6876"/>
</dbReference>